<evidence type="ECO:0000313" key="2">
    <source>
        <dbReference type="Proteomes" id="UP000261082"/>
    </source>
</evidence>
<comment type="caution">
    <text evidence="1">The sequence shown here is derived from an EMBL/GenBank/DDBJ whole genome shotgun (WGS) entry which is preliminary data.</text>
</comment>
<accession>A0A3E1Q7P4</accession>
<gene>
    <name evidence="1" type="ORF">DZ858_13030</name>
</gene>
<dbReference type="RefSeq" id="WP_117160099.1">
    <property type="nucleotide sequence ID" value="NZ_QVID01000002.1"/>
</dbReference>
<keyword evidence="2" id="KW-1185">Reference proteome</keyword>
<name>A0A3E1Q7P4_9FLAO</name>
<sequence length="125" mass="14440">MKQFGSLLLLSFFCFSILRPLVPYFEYVVDYDYIANVLCINKDEPEMQCNGKCHLTQELSKANEATNPNNKSIPHIEFDKYPIICQAFKGIILSFSSEVKPIFQTYWFSVKKYSLQPDTPPPQVS</sequence>
<organism evidence="1 2">
    <name type="scientific">Marixanthomonas ophiurae</name>
    <dbReference type="NCBI Taxonomy" id="387659"/>
    <lineage>
        <taxon>Bacteria</taxon>
        <taxon>Pseudomonadati</taxon>
        <taxon>Bacteroidota</taxon>
        <taxon>Flavobacteriia</taxon>
        <taxon>Flavobacteriales</taxon>
        <taxon>Flavobacteriaceae</taxon>
        <taxon>Marixanthomonas</taxon>
    </lineage>
</organism>
<evidence type="ECO:0000313" key="1">
    <source>
        <dbReference type="EMBL" id="RFN58151.1"/>
    </source>
</evidence>
<dbReference type="OrthoDB" id="980645at2"/>
<dbReference type="EMBL" id="QVID01000002">
    <property type="protein sequence ID" value="RFN58151.1"/>
    <property type="molecule type" value="Genomic_DNA"/>
</dbReference>
<protein>
    <submittedName>
        <fullName evidence="1">Uncharacterized protein</fullName>
    </submittedName>
</protein>
<proteinExistence type="predicted"/>
<dbReference type="AlphaFoldDB" id="A0A3E1Q7P4"/>
<reference evidence="1 2" key="1">
    <citation type="journal article" date="2007" name="Int. J. Syst. Evol. Microbiol.">
        <title>Marixanthomonas ophiurae gen. nov., sp. nov., a marine bacterium of the family Flavobacteriaceae isolated from a deep-sea brittle star.</title>
        <authorList>
            <person name="Romanenko L.A."/>
            <person name="Uchino M."/>
            <person name="Frolova G.M."/>
            <person name="Mikhailov V.V."/>
        </authorList>
    </citation>
    <scope>NUCLEOTIDE SEQUENCE [LARGE SCALE GENOMIC DNA]</scope>
    <source>
        <strain evidence="1 2">KMM 3046</strain>
    </source>
</reference>
<dbReference type="Proteomes" id="UP000261082">
    <property type="component" value="Unassembled WGS sequence"/>
</dbReference>